<dbReference type="Proteomes" id="UP001550628">
    <property type="component" value="Unassembled WGS sequence"/>
</dbReference>
<evidence type="ECO:0000313" key="3">
    <source>
        <dbReference type="Proteomes" id="UP001550628"/>
    </source>
</evidence>
<proteinExistence type="predicted"/>
<name>A0ABV2WN24_9NOCA</name>
<keyword evidence="1" id="KW-0812">Transmembrane</keyword>
<gene>
    <name evidence="2" type="ORF">ABZ510_10520</name>
</gene>
<dbReference type="EMBL" id="JBEYBF010000005">
    <property type="protein sequence ID" value="MEU1952285.1"/>
    <property type="molecule type" value="Genomic_DNA"/>
</dbReference>
<keyword evidence="3" id="KW-1185">Reference proteome</keyword>
<reference evidence="2 3" key="1">
    <citation type="submission" date="2024-06" db="EMBL/GenBank/DDBJ databases">
        <title>The Natural Products Discovery Center: Release of the First 8490 Sequenced Strains for Exploring Actinobacteria Biosynthetic Diversity.</title>
        <authorList>
            <person name="Kalkreuter E."/>
            <person name="Kautsar S.A."/>
            <person name="Yang D."/>
            <person name="Bader C.D."/>
            <person name="Teijaro C.N."/>
            <person name="Fluegel L."/>
            <person name="Davis C.M."/>
            <person name="Simpson J.R."/>
            <person name="Lauterbach L."/>
            <person name="Steele A.D."/>
            <person name="Gui C."/>
            <person name="Meng S."/>
            <person name="Li G."/>
            <person name="Viehrig K."/>
            <person name="Ye F."/>
            <person name="Su P."/>
            <person name="Kiefer A.F."/>
            <person name="Nichols A."/>
            <person name="Cepeda A.J."/>
            <person name="Yan W."/>
            <person name="Fan B."/>
            <person name="Jiang Y."/>
            <person name="Adhikari A."/>
            <person name="Zheng C.-J."/>
            <person name="Schuster L."/>
            <person name="Cowan T.M."/>
            <person name="Smanski M.J."/>
            <person name="Chevrette M.G."/>
            <person name="De Carvalho L.P.S."/>
            <person name="Shen B."/>
        </authorList>
    </citation>
    <scope>NUCLEOTIDE SEQUENCE [LARGE SCALE GENOMIC DNA]</scope>
    <source>
        <strain evidence="2 3">NPDC019708</strain>
    </source>
</reference>
<protein>
    <submittedName>
        <fullName evidence="2">Uncharacterized protein</fullName>
    </submittedName>
</protein>
<keyword evidence="1" id="KW-1133">Transmembrane helix</keyword>
<evidence type="ECO:0000313" key="2">
    <source>
        <dbReference type="EMBL" id="MEU1952285.1"/>
    </source>
</evidence>
<feature type="transmembrane region" description="Helical" evidence="1">
    <location>
        <begin position="39"/>
        <end position="56"/>
    </location>
</feature>
<sequence length="96" mass="10925">MVTDDFEKFDHAVGGDIHSHQTDSATSADAPTRRVRADVIMVVLVLLLLIATFFGSNDDYEQDRQLEYQECVIQEQARIAREGSLLQPQDFCGFYR</sequence>
<comment type="caution">
    <text evidence="2">The sequence shown here is derived from an EMBL/GenBank/DDBJ whole genome shotgun (WGS) entry which is preliminary data.</text>
</comment>
<accession>A0ABV2WN24</accession>
<dbReference type="RefSeq" id="WP_356956931.1">
    <property type="nucleotide sequence ID" value="NZ_JBEYBD010000007.1"/>
</dbReference>
<keyword evidence="1" id="KW-0472">Membrane</keyword>
<evidence type="ECO:0000256" key="1">
    <source>
        <dbReference type="SAM" id="Phobius"/>
    </source>
</evidence>
<organism evidence="2 3">
    <name type="scientific">Nocardia rhamnosiphila</name>
    <dbReference type="NCBI Taxonomy" id="426716"/>
    <lineage>
        <taxon>Bacteria</taxon>
        <taxon>Bacillati</taxon>
        <taxon>Actinomycetota</taxon>
        <taxon>Actinomycetes</taxon>
        <taxon>Mycobacteriales</taxon>
        <taxon>Nocardiaceae</taxon>
        <taxon>Nocardia</taxon>
    </lineage>
</organism>